<name>A0A4Y9YAL7_9APHY</name>
<gene>
    <name evidence="1" type="ORF">EVJ58_g6325</name>
</gene>
<dbReference type="EMBL" id="SEKV01000350">
    <property type="protein sequence ID" value="TFY58607.1"/>
    <property type="molecule type" value="Genomic_DNA"/>
</dbReference>
<reference evidence="1 2" key="1">
    <citation type="submission" date="2019-01" db="EMBL/GenBank/DDBJ databases">
        <title>Genome sequencing of the rare red list fungi Fomitopsis rosea.</title>
        <authorList>
            <person name="Buettner E."/>
            <person name="Kellner H."/>
        </authorList>
    </citation>
    <scope>NUCLEOTIDE SEQUENCE [LARGE SCALE GENOMIC DNA]</scope>
    <source>
        <strain evidence="1 2">DSM 105464</strain>
    </source>
</reference>
<organism evidence="1 2">
    <name type="scientific">Rhodofomes roseus</name>
    <dbReference type="NCBI Taxonomy" id="34475"/>
    <lineage>
        <taxon>Eukaryota</taxon>
        <taxon>Fungi</taxon>
        <taxon>Dikarya</taxon>
        <taxon>Basidiomycota</taxon>
        <taxon>Agaricomycotina</taxon>
        <taxon>Agaricomycetes</taxon>
        <taxon>Polyporales</taxon>
        <taxon>Rhodofomes</taxon>
    </lineage>
</organism>
<comment type="caution">
    <text evidence="1">The sequence shown here is derived from an EMBL/GenBank/DDBJ whole genome shotgun (WGS) entry which is preliminary data.</text>
</comment>
<dbReference type="Proteomes" id="UP000298390">
    <property type="component" value="Unassembled WGS sequence"/>
</dbReference>
<proteinExistence type="predicted"/>
<evidence type="ECO:0000313" key="2">
    <source>
        <dbReference type="Proteomes" id="UP000298390"/>
    </source>
</evidence>
<evidence type="ECO:0000313" key="1">
    <source>
        <dbReference type="EMBL" id="TFY58607.1"/>
    </source>
</evidence>
<protein>
    <submittedName>
        <fullName evidence="1">Uncharacterized protein</fullName>
    </submittedName>
</protein>
<dbReference type="AlphaFoldDB" id="A0A4Y9YAL7"/>
<accession>A0A4Y9YAL7</accession>
<sequence>MSGNDVSGLLADVQRAAAVYASDARFDPLFCPVSVTFAIAAASCARAQYELADSERAV</sequence>